<feature type="transmembrane region" description="Helical" evidence="1">
    <location>
        <begin position="66"/>
        <end position="88"/>
    </location>
</feature>
<dbReference type="RefSeq" id="WP_121929314.1">
    <property type="nucleotide sequence ID" value="NZ_SGIM01000003.1"/>
</dbReference>
<keyword evidence="1" id="KW-0472">Membrane</keyword>
<accession>A0A4Q6XHZ8</accession>
<comment type="caution">
    <text evidence="2">The sequence shown here is derived from an EMBL/GenBank/DDBJ whole genome shotgun (WGS) entry which is preliminary data.</text>
</comment>
<keyword evidence="3" id="KW-1185">Reference proteome</keyword>
<protein>
    <recommendedName>
        <fullName evidence="4">DUF3325 domain-containing protein</fullName>
    </recommendedName>
</protein>
<feature type="transmembrane region" description="Helical" evidence="1">
    <location>
        <begin position="35"/>
        <end position="54"/>
    </location>
</feature>
<name>A0A4Q6XHZ8_9GAMM</name>
<evidence type="ECO:0008006" key="4">
    <source>
        <dbReference type="Google" id="ProtNLM"/>
    </source>
</evidence>
<organism evidence="2 3">
    <name type="scientific">Acinetobacter halotolerans</name>
    <dbReference type="NCBI Taxonomy" id="1752076"/>
    <lineage>
        <taxon>Bacteria</taxon>
        <taxon>Pseudomonadati</taxon>
        <taxon>Pseudomonadota</taxon>
        <taxon>Gammaproteobacteria</taxon>
        <taxon>Moraxellales</taxon>
        <taxon>Moraxellaceae</taxon>
        <taxon>Acinetobacter</taxon>
    </lineage>
</organism>
<evidence type="ECO:0000313" key="2">
    <source>
        <dbReference type="EMBL" id="RZF54673.1"/>
    </source>
</evidence>
<dbReference type="AlphaFoldDB" id="A0A4Q6XHZ8"/>
<evidence type="ECO:0000256" key="1">
    <source>
        <dbReference type="SAM" id="Phobius"/>
    </source>
</evidence>
<sequence length="116" mass="13478">MSFASLFWAIAALMQSCMLSKFGQKHLQLAWWDSQQIKQIMVISCLVLLAISMWMNYRFEGLSVGLLTWLFVIVPTAFFIQILLFYRLKKKFSLLWKLSLLAAVIFSIFELISKSS</sequence>
<dbReference type="EMBL" id="SGIM01000003">
    <property type="protein sequence ID" value="RZF54673.1"/>
    <property type="molecule type" value="Genomic_DNA"/>
</dbReference>
<proteinExistence type="predicted"/>
<keyword evidence="1" id="KW-1133">Transmembrane helix</keyword>
<evidence type="ECO:0000313" key="3">
    <source>
        <dbReference type="Proteomes" id="UP000292110"/>
    </source>
</evidence>
<keyword evidence="1" id="KW-0812">Transmembrane</keyword>
<feature type="transmembrane region" description="Helical" evidence="1">
    <location>
        <begin position="94"/>
        <end position="112"/>
    </location>
</feature>
<reference evidence="2 3" key="1">
    <citation type="submission" date="2019-02" db="EMBL/GenBank/DDBJ databases">
        <title>The draft genome of Acinetobacter halotolerans strain JCM 31009.</title>
        <authorList>
            <person name="Qin J."/>
            <person name="Feng Y."/>
            <person name="Nemec A."/>
            <person name="Zong Z."/>
        </authorList>
    </citation>
    <scope>NUCLEOTIDE SEQUENCE [LARGE SCALE GENOMIC DNA]</scope>
    <source>
        <strain evidence="2 3">JCM 31009</strain>
    </source>
</reference>
<dbReference type="Proteomes" id="UP000292110">
    <property type="component" value="Unassembled WGS sequence"/>
</dbReference>
<gene>
    <name evidence="2" type="ORF">EXE30_05475</name>
</gene>